<reference evidence="4 5" key="1">
    <citation type="journal article" date="2019" name="Emerg. Microbes Infect.">
        <title>Comprehensive subspecies identification of 175 nontuberculous mycobacteria species based on 7547 genomic profiles.</title>
        <authorList>
            <person name="Matsumoto Y."/>
            <person name="Kinjo T."/>
            <person name="Motooka D."/>
            <person name="Nabeya D."/>
            <person name="Jung N."/>
            <person name="Uechi K."/>
            <person name="Horii T."/>
            <person name="Iida T."/>
            <person name="Fujita J."/>
            <person name="Nakamura S."/>
        </authorList>
    </citation>
    <scope>NUCLEOTIDE SEQUENCE [LARGE SCALE GENOMIC DNA]</scope>
    <source>
        <strain evidence="4 5">JCM 30622</strain>
    </source>
</reference>
<sequence length="266" mass="27624">MPQEVIDRRPGLARVAEALIWLGGGHGREAGERHERSAHGVAGAVVMLGAALAWLVAALAVGGSARATSVAVVPLTVAFGLLAGAVTRATVPGPHRSRPGLVGRAAMAAAVGVIVGELATLVILSGSIDRRLDERAARAAESAPAVAQASASLQRTEEARAALERAVTQARDRQDRALVVARCEYHPTPGCPQTRITGVRAPDPKPALATSFSTTPSMNSTPRCPRGTAARRRWMPRSRDRSKTCRMRGAASSPTPAGAWAHGGSR</sequence>
<evidence type="ECO:0000256" key="2">
    <source>
        <dbReference type="SAM" id="MobiDB-lite"/>
    </source>
</evidence>
<accession>A0ABM7KDW5</accession>
<feature type="coiled-coil region" evidence="1">
    <location>
        <begin position="146"/>
        <end position="173"/>
    </location>
</feature>
<name>A0ABM7KDW5_9MYCO</name>
<dbReference type="Pfam" id="PF14362">
    <property type="entry name" value="DUF4407"/>
    <property type="match status" value="1"/>
</dbReference>
<evidence type="ECO:0008006" key="6">
    <source>
        <dbReference type="Google" id="ProtNLM"/>
    </source>
</evidence>
<organism evidence="4 5">
    <name type="scientific">Mycobacterium paraintracellulare</name>
    <dbReference type="NCBI Taxonomy" id="1138383"/>
    <lineage>
        <taxon>Bacteria</taxon>
        <taxon>Bacillati</taxon>
        <taxon>Actinomycetota</taxon>
        <taxon>Actinomycetes</taxon>
        <taxon>Mycobacteriales</taxon>
        <taxon>Mycobacteriaceae</taxon>
        <taxon>Mycobacterium</taxon>
        <taxon>Mycobacterium avium complex (MAC)</taxon>
    </lineage>
</organism>
<evidence type="ECO:0000256" key="3">
    <source>
        <dbReference type="SAM" id="Phobius"/>
    </source>
</evidence>
<feature type="transmembrane region" description="Helical" evidence="3">
    <location>
        <begin position="68"/>
        <end position="86"/>
    </location>
</feature>
<keyword evidence="3" id="KW-0472">Membrane</keyword>
<keyword evidence="5" id="KW-1185">Reference proteome</keyword>
<keyword evidence="3" id="KW-1133">Transmembrane helix</keyword>
<feature type="compositionally biased region" description="Polar residues" evidence="2">
    <location>
        <begin position="210"/>
        <end position="222"/>
    </location>
</feature>
<evidence type="ECO:0000313" key="5">
    <source>
        <dbReference type="Proteomes" id="UP000466578"/>
    </source>
</evidence>
<dbReference type="InterPro" id="IPR025519">
    <property type="entry name" value="DUF4407"/>
</dbReference>
<evidence type="ECO:0000256" key="1">
    <source>
        <dbReference type="SAM" id="Coils"/>
    </source>
</evidence>
<feature type="transmembrane region" description="Helical" evidence="3">
    <location>
        <begin position="106"/>
        <end position="128"/>
    </location>
</feature>
<protein>
    <recommendedName>
        <fullName evidence="6">DUF4190 domain-containing protein</fullName>
    </recommendedName>
</protein>
<gene>
    <name evidence="4" type="ORF">MPRI_44910</name>
</gene>
<evidence type="ECO:0000313" key="4">
    <source>
        <dbReference type="EMBL" id="BBY72304.1"/>
    </source>
</evidence>
<feature type="region of interest" description="Disordered" evidence="2">
    <location>
        <begin position="210"/>
        <end position="266"/>
    </location>
</feature>
<feature type="transmembrane region" description="Helical" evidence="3">
    <location>
        <begin position="41"/>
        <end position="61"/>
    </location>
</feature>
<dbReference type="Proteomes" id="UP000466578">
    <property type="component" value="Chromosome"/>
</dbReference>
<keyword evidence="3" id="KW-0812">Transmembrane</keyword>
<dbReference type="EMBL" id="AP022597">
    <property type="protein sequence ID" value="BBY72304.1"/>
    <property type="molecule type" value="Genomic_DNA"/>
</dbReference>
<proteinExistence type="predicted"/>
<keyword evidence="1" id="KW-0175">Coiled coil</keyword>